<feature type="region of interest" description="Disordered" evidence="1">
    <location>
        <begin position="435"/>
        <end position="488"/>
    </location>
</feature>
<evidence type="ECO:0000313" key="4">
    <source>
        <dbReference type="Proteomes" id="UP001221757"/>
    </source>
</evidence>
<dbReference type="EMBL" id="JARKIE010000281">
    <property type="protein sequence ID" value="KAJ7658422.1"/>
    <property type="molecule type" value="Genomic_DNA"/>
</dbReference>
<proteinExistence type="predicted"/>
<feature type="region of interest" description="Disordered" evidence="1">
    <location>
        <begin position="361"/>
        <end position="384"/>
    </location>
</feature>
<sequence length="488" mass="52652">MIVNPETKETARDIMAQFKVLDVIPARAIVTLCFTAKCSLCTNNTTFLFLPLLKRICNDCLNPETHAVVSLSAALTTYDLSEKDAKDVVVLHWEKTDPERKKTEILTRAKLVSTQAVKEIATKTSAFATNFLICGADGLLGPQCLVDCKVCNVIATLRWEDGGCKGEPQSPPRMLSGLLPDHGEEKHYARREDACYSRCYVTDEYTGTLGRPPRCDSCLNFEALEMKEGAEGNLCTVLTIHDAPSFSTIPRHVAGVITLSVPIADVLVNTFVDCQWTASPADSETFGLAMQYSASGPDFGDITRVTPLVQRGGATSGTVRNITNVGTLGLHRLVAFPDLDVTATPLAFSPAFNVTKSISTSASRSGTLPTTISGTPTSTPPSGPPAVKNYRTIIIAVSCICAVLVLGIAVFLVILHRRRKMRMHDLDLFRGEPFPASASASERQPKTTGSIPPPTGIPVGTPRRAKEQMRGVRASVDEQAPPPAYFDV</sequence>
<feature type="compositionally biased region" description="Low complexity" evidence="1">
    <location>
        <begin position="365"/>
        <end position="377"/>
    </location>
</feature>
<feature type="transmembrane region" description="Helical" evidence="2">
    <location>
        <begin position="393"/>
        <end position="415"/>
    </location>
</feature>
<evidence type="ECO:0000256" key="1">
    <source>
        <dbReference type="SAM" id="MobiDB-lite"/>
    </source>
</evidence>
<keyword evidence="2" id="KW-1133">Transmembrane helix</keyword>
<dbReference type="AlphaFoldDB" id="A0AAD7CQI6"/>
<dbReference type="Proteomes" id="UP001221757">
    <property type="component" value="Unassembled WGS sequence"/>
</dbReference>
<keyword evidence="2" id="KW-0812">Transmembrane</keyword>
<organism evidence="3 4">
    <name type="scientific">Mycena rosella</name>
    <name type="common">Pink bonnet</name>
    <name type="synonym">Agaricus rosellus</name>
    <dbReference type="NCBI Taxonomy" id="1033263"/>
    <lineage>
        <taxon>Eukaryota</taxon>
        <taxon>Fungi</taxon>
        <taxon>Dikarya</taxon>
        <taxon>Basidiomycota</taxon>
        <taxon>Agaricomycotina</taxon>
        <taxon>Agaricomycetes</taxon>
        <taxon>Agaricomycetidae</taxon>
        <taxon>Agaricales</taxon>
        <taxon>Marasmiineae</taxon>
        <taxon>Mycenaceae</taxon>
        <taxon>Mycena</taxon>
    </lineage>
</organism>
<comment type="caution">
    <text evidence="3">The sequence shown here is derived from an EMBL/GenBank/DDBJ whole genome shotgun (WGS) entry which is preliminary data.</text>
</comment>
<gene>
    <name evidence="3" type="ORF">B0H17DRAFT_1337732</name>
</gene>
<keyword evidence="4" id="KW-1185">Reference proteome</keyword>
<reference evidence="3" key="1">
    <citation type="submission" date="2023-03" db="EMBL/GenBank/DDBJ databases">
        <title>Massive genome expansion in bonnet fungi (Mycena s.s.) driven by repeated elements and novel gene families across ecological guilds.</title>
        <authorList>
            <consortium name="Lawrence Berkeley National Laboratory"/>
            <person name="Harder C.B."/>
            <person name="Miyauchi S."/>
            <person name="Viragh M."/>
            <person name="Kuo A."/>
            <person name="Thoen E."/>
            <person name="Andreopoulos B."/>
            <person name="Lu D."/>
            <person name="Skrede I."/>
            <person name="Drula E."/>
            <person name="Henrissat B."/>
            <person name="Morin E."/>
            <person name="Kohler A."/>
            <person name="Barry K."/>
            <person name="LaButti K."/>
            <person name="Morin E."/>
            <person name="Salamov A."/>
            <person name="Lipzen A."/>
            <person name="Mereny Z."/>
            <person name="Hegedus B."/>
            <person name="Baldrian P."/>
            <person name="Stursova M."/>
            <person name="Weitz H."/>
            <person name="Taylor A."/>
            <person name="Grigoriev I.V."/>
            <person name="Nagy L.G."/>
            <person name="Martin F."/>
            <person name="Kauserud H."/>
        </authorList>
    </citation>
    <scope>NUCLEOTIDE SEQUENCE</scope>
    <source>
        <strain evidence="3">CBHHK067</strain>
    </source>
</reference>
<evidence type="ECO:0000256" key="2">
    <source>
        <dbReference type="SAM" id="Phobius"/>
    </source>
</evidence>
<evidence type="ECO:0000313" key="3">
    <source>
        <dbReference type="EMBL" id="KAJ7658422.1"/>
    </source>
</evidence>
<name>A0AAD7CQI6_MYCRO</name>
<accession>A0AAD7CQI6</accession>
<keyword evidence="2" id="KW-0472">Membrane</keyword>
<protein>
    <submittedName>
        <fullName evidence="3">Uncharacterized protein</fullName>
    </submittedName>
</protein>